<name>A0ABN9VZJ9_9DINO</name>
<dbReference type="EMBL" id="CAUYUJ010017924">
    <property type="protein sequence ID" value="CAK0879134.1"/>
    <property type="molecule type" value="Genomic_DNA"/>
</dbReference>
<dbReference type="SUPFAM" id="SSF81606">
    <property type="entry name" value="PP2C-like"/>
    <property type="match status" value="1"/>
</dbReference>
<feature type="compositionally biased region" description="Low complexity" evidence="5">
    <location>
        <begin position="107"/>
        <end position="120"/>
    </location>
</feature>
<feature type="non-terminal residue" evidence="7">
    <location>
        <position position="429"/>
    </location>
</feature>
<dbReference type="InterPro" id="IPR036457">
    <property type="entry name" value="PPM-type-like_dom_sf"/>
</dbReference>
<feature type="region of interest" description="Disordered" evidence="5">
    <location>
        <begin position="191"/>
        <end position="222"/>
    </location>
</feature>
<keyword evidence="3" id="KW-0378">Hydrolase</keyword>
<comment type="caution">
    <text evidence="7">The sequence shown here is derived from an EMBL/GenBank/DDBJ whole genome shotgun (WGS) entry which is preliminary data.</text>
</comment>
<sequence length="429" mass="45398">MAAQSAGEGYRLTLWTDRDLDCNVELSVDPRTPVHALKRLLADETAADPQEFGIMTPRGRVLADDDVVPEGLLELEVCDPPLRSESTPAWSRLCSTPRATPAAAKASLTWSSSTTDWQSDPGGSPRGPDCDSSTEYSFMGEGPDDDRDKTMRSLDFDECDEDEDTSLSVHRMRSLKQKLTMDFDDLEEVASSLMDSGDSSDEAATPRASPGGPGTLQLATPLGTFGGLVPPAPGCTLGAWKGQLGSGEALGDRILYPGKLQYHRALAGTAELRPLGDADPLPAAPDALAVFGPASLLKMLEMALVKRVGYPDSSRPARLPVAEELPALPSRGAGRGEALEFCFLSLQGHRPAQEDRACAVAELPGCAGWASLFGVFDGHGGPQAADFVARRLPEVVGERLLGDRGDPARALSEAFAAVDEELRAAGGAR</sequence>
<protein>
    <recommendedName>
        <fullName evidence="6">PPM-type phosphatase domain-containing protein</fullName>
    </recommendedName>
</protein>
<evidence type="ECO:0000256" key="5">
    <source>
        <dbReference type="SAM" id="MobiDB-lite"/>
    </source>
</evidence>
<evidence type="ECO:0000256" key="4">
    <source>
        <dbReference type="ARBA" id="ARBA00022912"/>
    </source>
</evidence>
<dbReference type="InterPro" id="IPR000222">
    <property type="entry name" value="PP2C_BS"/>
</dbReference>
<feature type="domain" description="PPM-type phosphatase" evidence="6">
    <location>
        <begin position="340"/>
        <end position="429"/>
    </location>
</feature>
<evidence type="ECO:0000256" key="3">
    <source>
        <dbReference type="ARBA" id="ARBA00022801"/>
    </source>
</evidence>
<evidence type="ECO:0000313" key="8">
    <source>
        <dbReference type="Proteomes" id="UP001189429"/>
    </source>
</evidence>
<dbReference type="InterPro" id="IPR001932">
    <property type="entry name" value="PPM-type_phosphatase-like_dom"/>
</dbReference>
<gene>
    <name evidence="7" type="ORF">PCOR1329_LOCUS62655</name>
</gene>
<keyword evidence="2" id="KW-0479">Metal-binding</keyword>
<proteinExistence type="predicted"/>
<keyword evidence="4" id="KW-0904">Protein phosphatase</keyword>
<comment type="subcellular location">
    <subcellularLocation>
        <location evidence="1">Membrane</location>
        <topology evidence="1">Peripheral membrane protein</topology>
    </subcellularLocation>
</comment>
<evidence type="ECO:0000256" key="1">
    <source>
        <dbReference type="ARBA" id="ARBA00004170"/>
    </source>
</evidence>
<keyword evidence="8" id="KW-1185">Reference proteome</keyword>
<organism evidence="7 8">
    <name type="scientific">Prorocentrum cordatum</name>
    <dbReference type="NCBI Taxonomy" id="2364126"/>
    <lineage>
        <taxon>Eukaryota</taxon>
        <taxon>Sar</taxon>
        <taxon>Alveolata</taxon>
        <taxon>Dinophyceae</taxon>
        <taxon>Prorocentrales</taxon>
        <taxon>Prorocentraceae</taxon>
        <taxon>Prorocentrum</taxon>
    </lineage>
</organism>
<dbReference type="Proteomes" id="UP001189429">
    <property type="component" value="Unassembled WGS sequence"/>
</dbReference>
<evidence type="ECO:0000259" key="6">
    <source>
        <dbReference type="PROSITE" id="PS51746"/>
    </source>
</evidence>
<dbReference type="Gene3D" id="3.60.40.10">
    <property type="entry name" value="PPM-type phosphatase domain"/>
    <property type="match status" value="1"/>
</dbReference>
<evidence type="ECO:0000256" key="2">
    <source>
        <dbReference type="ARBA" id="ARBA00022723"/>
    </source>
</evidence>
<dbReference type="PROSITE" id="PS51746">
    <property type="entry name" value="PPM_2"/>
    <property type="match status" value="1"/>
</dbReference>
<accession>A0ABN9VZJ9</accession>
<reference evidence="7" key="1">
    <citation type="submission" date="2023-10" db="EMBL/GenBank/DDBJ databases">
        <authorList>
            <person name="Chen Y."/>
            <person name="Shah S."/>
            <person name="Dougan E. K."/>
            <person name="Thang M."/>
            <person name="Chan C."/>
        </authorList>
    </citation>
    <scope>NUCLEOTIDE SEQUENCE [LARGE SCALE GENOMIC DNA]</scope>
</reference>
<dbReference type="PROSITE" id="PS01032">
    <property type="entry name" value="PPM_1"/>
    <property type="match status" value="1"/>
</dbReference>
<evidence type="ECO:0000313" key="7">
    <source>
        <dbReference type="EMBL" id="CAK0879134.1"/>
    </source>
</evidence>
<feature type="region of interest" description="Disordered" evidence="5">
    <location>
        <begin position="104"/>
        <end position="151"/>
    </location>
</feature>